<evidence type="ECO:0000256" key="16">
    <source>
        <dbReference type="RuleBase" id="RU004196"/>
    </source>
</evidence>
<dbReference type="CDD" id="cd07968">
    <property type="entry name" value="OBF_DNA_ligase_IV"/>
    <property type="match status" value="1"/>
</dbReference>
<dbReference type="InterPro" id="IPR001357">
    <property type="entry name" value="BRCT_dom"/>
</dbReference>
<dbReference type="GO" id="GO:0006297">
    <property type="term" value="P:nucleotide-excision repair, DNA gap filling"/>
    <property type="evidence" value="ECO:0007669"/>
    <property type="project" value="TreeGrafter"/>
</dbReference>
<dbReference type="EMBL" id="BTGD01000005">
    <property type="protein sequence ID" value="GMM55254.1"/>
    <property type="molecule type" value="Genomic_DNA"/>
</dbReference>
<feature type="domain" description="BRCT" evidence="18">
    <location>
        <begin position="692"/>
        <end position="784"/>
    </location>
</feature>
<evidence type="ECO:0000256" key="14">
    <source>
        <dbReference type="ARBA" id="ARBA00034003"/>
    </source>
</evidence>
<sequence length="971" mass="110627">MDSKVVAQNNEPVNFSPSPDFRWLCDELFVKIDNIIKDQSKSNSKTKSTRYFEVIEHFVKLWRLTVGNDIYPALRLILPYRDTLTFNIKDVVLIKAICIYLHLPKDSLTERRLLHWKEHASKNEGLSDFCVSELRKRRDEGSSNRDAPHQERVKNITIDELNSKLEALANERNTKGRGYKNLSESPIFRYFLEHMSFVELKYLFNILLRNKVIGGLEHKLLYCWHPDARDYLSVVSDIRLVTQKLWDPSVRLGQDDLTLHVGQAFYPQLARRANTSYATLCKNLKNDFFIEEKMDGERIQVHYMDYGNNIKFFSRRGTDYTHLYGNNISCGTIAKYLQLDSAVKNCVLDGEVVTYDTERGVVLPFGIVKSSAKDMLANGDISGVGFSPMFVAFDLLTLNGVNLTESPIYQRKDYLSKVLQPTKHHVEIIHAKRSDNEIDIKESLVKVIDLGCEGVILKRAQSKYILGSRSDSWIKIKPEYLEEFGENMDLLVMGRDPGKKDSFLCGLVTRTFDEYDVKEHGDASNNSVVGNEHSHNPLSLVCVTSFCSIANGLSLEDIKEINAKTRGSWVRSDDHPPPSDILKFGTKVPVEWIHPQQSIVLEVKARSLDNTESSGTKYEVGCTLFFAYCRQVRYDKDWRSCYSLNDFQQDRERKKHPNEKNLSKMVKKSPVKRTKNYGILDLGVKLPDKNLVVSDLFNGLYFYVLSDSSSQQSGGMISKENIIDAVMQNGGTMVHNIIARHFPLSALRIIGDKMTRECILLIGRGYDILSSKWVFDCIKNKEVVQIGTQHCFNASKELVSLAGHRVDKFNDSYTIPTDISSVDHILESNREKSLPVSPQVSMDKDLYALPYFLFTTRVILVIPTKKNDSQVFDICEKVKLFGGKITEDMNQCNLIVITNTCSNGLEDTMRNVRHKLAIIAQKQPQIPQIPHIVTSNWVDDSIEANSQVPEEDYVPISNNLIGNNKGDRAIS</sequence>
<organism evidence="19 20">
    <name type="scientific">Maudiozyma humilis</name>
    <name type="common">Sour dough yeast</name>
    <name type="synonym">Kazachstania humilis</name>
    <dbReference type="NCBI Taxonomy" id="51915"/>
    <lineage>
        <taxon>Eukaryota</taxon>
        <taxon>Fungi</taxon>
        <taxon>Dikarya</taxon>
        <taxon>Ascomycota</taxon>
        <taxon>Saccharomycotina</taxon>
        <taxon>Saccharomycetes</taxon>
        <taxon>Saccharomycetales</taxon>
        <taxon>Saccharomycetaceae</taxon>
        <taxon>Maudiozyma</taxon>
    </lineage>
</organism>
<feature type="domain" description="BRCT" evidence="18">
    <location>
        <begin position="853"/>
        <end position="955"/>
    </location>
</feature>
<dbReference type="Gene3D" id="1.10.3260.10">
    <property type="entry name" value="DNA ligase, ATP-dependent, N-terminal domain"/>
    <property type="match status" value="1"/>
</dbReference>
<comment type="subcellular location">
    <subcellularLocation>
        <location evidence="2">Nucleus</location>
    </subcellularLocation>
</comment>
<keyword evidence="5" id="KW-0479">Metal-binding</keyword>
<accession>A0AAV5RUI3</accession>
<dbReference type="InterPro" id="IPR029710">
    <property type="entry name" value="LIG4"/>
</dbReference>
<evidence type="ECO:0000259" key="17">
    <source>
        <dbReference type="PROSITE" id="PS50160"/>
    </source>
</evidence>
<dbReference type="GO" id="GO:0003910">
    <property type="term" value="F:DNA ligase (ATP) activity"/>
    <property type="evidence" value="ECO:0007669"/>
    <property type="project" value="UniProtKB-EC"/>
</dbReference>
<dbReference type="Pfam" id="PF16589">
    <property type="entry name" value="BRCT_2"/>
    <property type="match status" value="1"/>
</dbReference>
<evidence type="ECO:0000256" key="3">
    <source>
        <dbReference type="ARBA" id="ARBA00007572"/>
    </source>
</evidence>
<evidence type="ECO:0000259" key="18">
    <source>
        <dbReference type="PROSITE" id="PS50172"/>
    </source>
</evidence>
<dbReference type="Gene3D" id="2.40.50.140">
    <property type="entry name" value="Nucleic acid-binding proteins"/>
    <property type="match status" value="1"/>
</dbReference>
<dbReference type="SUPFAM" id="SSF52113">
    <property type="entry name" value="BRCT domain"/>
    <property type="match status" value="2"/>
</dbReference>
<dbReference type="GO" id="GO:0032807">
    <property type="term" value="C:DNA ligase IV complex"/>
    <property type="evidence" value="ECO:0007669"/>
    <property type="project" value="TreeGrafter"/>
</dbReference>
<keyword evidence="7 15" id="KW-0547">Nucleotide-binding</keyword>
<keyword evidence="12 15" id="KW-0234">DNA repair</keyword>
<dbReference type="SUPFAM" id="SSF56091">
    <property type="entry name" value="DNA ligase/mRNA capping enzyme, catalytic domain"/>
    <property type="match status" value="1"/>
</dbReference>
<keyword evidence="13" id="KW-0539">Nucleus</keyword>
<reference evidence="19 20" key="1">
    <citation type="journal article" date="2023" name="Elife">
        <title>Identification of key yeast species and microbe-microbe interactions impacting larval growth of Drosophila in the wild.</title>
        <authorList>
            <person name="Mure A."/>
            <person name="Sugiura Y."/>
            <person name="Maeda R."/>
            <person name="Honda K."/>
            <person name="Sakurai N."/>
            <person name="Takahashi Y."/>
            <person name="Watada M."/>
            <person name="Katoh T."/>
            <person name="Gotoh A."/>
            <person name="Gotoh Y."/>
            <person name="Taniguchi I."/>
            <person name="Nakamura K."/>
            <person name="Hayashi T."/>
            <person name="Katayama T."/>
            <person name="Uemura T."/>
            <person name="Hattori Y."/>
        </authorList>
    </citation>
    <scope>NUCLEOTIDE SEQUENCE [LARGE SCALE GENOMIC DNA]</scope>
    <source>
        <strain evidence="19 20">KH-74</strain>
    </source>
</reference>
<evidence type="ECO:0000256" key="5">
    <source>
        <dbReference type="ARBA" id="ARBA00022723"/>
    </source>
</evidence>
<dbReference type="GO" id="GO:0003677">
    <property type="term" value="F:DNA binding"/>
    <property type="evidence" value="ECO:0007669"/>
    <property type="project" value="InterPro"/>
</dbReference>
<dbReference type="GO" id="GO:0006310">
    <property type="term" value="P:DNA recombination"/>
    <property type="evidence" value="ECO:0007669"/>
    <property type="project" value="UniProtKB-KW"/>
</dbReference>
<dbReference type="PROSITE" id="PS50172">
    <property type="entry name" value="BRCT"/>
    <property type="match status" value="2"/>
</dbReference>
<dbReference type="InterPro" id="IPR036420">
    <property type="entry name" value="BRCT_dom_sf"/>
</dbReference>
<dbReference type="InterPro" id="IPR012340">
    <property type="entry name" value="NA-bd_OB-fold"/>
</dbReference>
<dbReference type="InterPro" id="IPR012308">
    <property type="entry name" value="DNA_ligase_ATP-dep_N"/>
</dbReference>
<dbReference type="GO" id="GO:0046872">
    <property type="term" value="F:metal ion binding"/>
    <property type="evidence" value="ECO:0007669"/>
    <property type="project" value="UniProtKB-KW"/>
</dbReference>
<dbReference type="Proteomes" id="UP001377567">
    <property type="component" value="Unassembled WGS sequence"/>
</dbReference>
<evidence type="ECO:0000256" key="1">
    <source>
        <dbReference type="ARBA" id="ARBA00001946"/>
    </source>
</evidence>
<dbReference type="CDD" id="cd07903">
    <property type="entry name" value="Adenylation_DNA_ligase_IV"/>
    <property type="match status" value="1"/>
</dbReference>
<dbReference type="SUPFAM" id="SSF50249">
    <property type="entry name" value="Nucleic acid-binding proteins"/>
    <property type="match status" value="1"/>
</dbReference>
<name>A0AAV5RUI3_MAUHU</name>
<dbReference type="PANTHER" id="PTHR45997">
    <property type="entry name" value="DNA LIGASE 4"/>
    <property type="match status" value="1"/>
</dbReference>
<comment type="caution">
    <text evidence="19">The sequence shown here is derived from an EMBL/GenBank/DDBJ whole genome shotgun (WGS) entry which is preliminary data.</text>
</comment>
<gene>
    <name evidence="19" type="ORF">DAKH74_018700</name>
</gene>
<dbReference type="Pfam" id="PF01068">
    <property type="entry name" value="DNA_ligase_A_M"/>
    <property type="match status" value="1"/>
</dbReference>
<keyword evidence="6" id="KW-0677">Repeat</keyword>
<dbReference type="Pfam" id="PF04675">
    <property type="entry name" value="DNA_ligase_A_N"/>
    <property type="match status" value="1"/>
</dbReference>
<dbReference type="InterPro" id="IPR044125">
    <property type="entry name" value="Adenylation_DNA_ligase_IV"/>
</dbReference>
<keyword evidence="9 15" id="KW-0067">ATP-binding</keyword>
<dbReference type="GO" id="GO:0071897">
    <property type="term" value="P:DNA biosynthetic process"/>
    <property type="evidence" value="ECO:0007669"/>
    <property type="project" value="InterPro"/>
</dbReference>
<evidence type="ECO:0000256" key="6">
    <source>
        <dbReference type="ARBA" id="ARBA00022737"/>
    </source>
</evidence>
<dbReference type="PANTHER" id="PTHR45997:SF1">
    <property type="entry name" value="DNA LIGASE 4"/>
    <property type="match status" value="1"/>
</dbReference>
<evidence type="ECO:0000256" key="13">
    <source>
        <dbReference type="ARBA" id="ARBA00023242"/>
    </source>
</evidence>
<keyword evidence="11 15" id="KW-0233">DNA recombination</keyword>
<dbReference type="InterPro" id="IPR016059">
    <property type="entry name" value="DNA_ligase_ATP-dep_CS"/>
</dbReference>
<keyword evidence="20" id="KW-1185">Reference proteome</keyword>
<keyword evidence="4 15" id="KW-0436">Ligase</keyword>
<dbReference type="GO" id="GO:0005524">
    <property type="term" value="F:ATP binding"/>
    <property type="evidence" value="ECO:0007669"/>
    <property type="project" value="UniProtKB-KW"/>
</dbReference>
<dbReference type="SMART" id="SM00292">
    <property type="entry name" value="BRCT"/>
    <property type="match status" value="2"/>
</dbReference>
<dbReference type="NCBIfam" id="TIGR00574">
    <property type="entry name" value="dnl1"/>
    <property type="match status" value="1"/>
</dbReference>
<evidence type="ECO:0000313" key="19">
    <source>
        <dbReference type="EMBL" id="GMM55254.1"/>
    </source>
</evidence>
<dbReference type="Gene3D" id="3.40.50.10190">
    <property type="entry name" value="BRCT domain"/>
    <property type="match status" value="2"/>
</dbReference>
<comment type="similarity">
    <text evidence="3 16">Belongs to the ATP-dependent DNA ligase family.</text>
</comment>
<dbReference type="AlphaFoldDB" id="A0AAV5RUI3"/>
<dbReference type="InterPro" id="IPR000977">
    <property type="entry name" value="DNA_ligase_ATP-dep"/>
</dbReference>
<dbReference type="InterPro" id="IPR036599">
    <property type="entry name" value="DNA_ligase_N_sf"/>
</dbReference>
<comment type="catalytic activity">
    <reaction evidence="14 15">
        <text>ATP + (deoxyribonucleotide)n-3'-hydroxyl + 5'-phospho-(deoxyribonucleotide)m = (deoxyribonucleotide)n+m + AMP + diphosphate.</text>
        <dbReference type="EC" id="6.5.1.1"/>
    </reaction>
</comment>
<evidence type="ECO:0000256" key="10">
    <source>
        <dbReference type="ARBA" id="ARBA00022842"/>
    </source>
</evidence>
<evidence type="ECO:0000256" key="12">
    <source>
        <dbReference type="ARBA" id="ARBA00023204"/>
    </source>
</evidence>
<protein>
    <recommendedName>
        <fullName evidence="15">DNA ligase</fullName>
        <ecNumber evidence="15">6.5.1.1</ecNumber>
    </recommendedName>
</protein>
<comment type="cofactor">
    <cofactor evidence="1">
        <name>Mg(2+)</name>
        <dbReference type="ChEBI" id="CHEBI:18420"/>
    </cofactor>
</comment>
<evidence type="ECO:0000256" key="2">
    <source>
        <dbReference type="ARBA" id="ARBA00004123"/>
    </source>
</evidence>
<dbReference type="EC" id="6.5.1.1" evidence="15"/>
<evidence type="ECO:0000256" key="11">
    <source>
        <dbReference type="ARBA" id="ARBA00023172"/>
    </source>
</evidence>
<evidence type="ECO:0000256" key="4">
    <source>
        <dbReference type="ARBA" id="ARBA00022598"/>
    </source>
</evidence>
<dbReference type="Gene3D" id="3.30.470.30">
    <property type="entry name" value="DNA ligase/mRNA capping enzyme"/>
    <property type="match status" value="1"/>
</dbReference>
<evidence type="ECO:0000256" key="9">
    <source>
        <dbReference type="ARBA" id="ARBA00022840"/>
    </source>
</evidence>
<dbReference type="PROSITE" id="PS00333">
    <property type="entry name" value="DNA_LIGASE_A2"/>
    <property type="match status" value="1"/>
</dbReference>
<evidence type="ECO:0000313" key="20">
    <source>
        <dbReference type="Proteomes" id="UP001377567"/>
    </source>
</evidence>
<proteinExistence type="inferred from homology"/>
<evidence type="ECO:0000256" key="8">
    <source>
        <dbReference type="ARBA" id="ARBA00022763"/>
    </source>
</evidence>
<dbReference type="InterPro" id="IPR012310">
    <property type="entry name" value="DNA_ligase_ATP-dep_cent"/>
</dbReference>
<evidence type="ECO:0000256" key="15">
    <source>
        <dbReference type="RuleBase" id="RU000617"/>
    </source>
</evidence>
<dbReference type="PROSITE" id="PS50160">
    <property type="entry name" value="DNA_LIGASE_A3"/>
    <property type="match status" value="1"/>
</dbReference>
<dbReference type="GO" id="GO:0006303">
    <property type="term" value="P:double-strand break repair via nonhomologous end joining"/>
    <property type="evidence" value="ECO:0007669"/>
    <property type="project" value="TreeGrafter"/>
</dbReference>
<dbReference type="PROSITE" id="PS00697">
    <property type="entry name" value="DNA_LIGASE_A1"/>
    <property type="match status" value="1"/>
</dbReference>
<keyword evidence="10" id="KW-0460">Magnesium</keyword>
<keyword evidence="8 15" id="KW-0227">DNA damage</keyword>
<evidence type="ECO:0000256" key="7">
    <source>
        <dbReference type="ARBA" id="ARBA00022741"/>
    </source>
</evidence>
<feature type="domain" description="ATP-dependent DNA ligase family profile" evidence="17">
    <location>
        <begin position="390"/>
        <end position="509"/>
    </location>
</feature>